<gene>
    <name evidence="2" type="ORF">GMARGA_LOCUS823</name>
</gene>
<reference evidence="2 3" key="1">
    <citation type="submission" date="2021-06" db="EMBL/GenBank/DDBJ databases">
        <authorList>
            <person name="Kallberg Y."/>
            <person name="Tangrot J."/>
            <person name="Rosling A."/>
        </authorList>
    </citation>
    <scope>NUCLEOTIDE SEQUENCE [LARGE SCALE GENOMIC DNA]</scope>
    <source>
        <strain evidence="2 3">120-4 pot B 10/14</strain>
    </source>
</reference>
<evidence type="ECO:0000313" key="2">
    <source>
        <dbReference type="EMBL" id="CAG8472005.1"/>
    </source>
</evidence>
<feature type="coiled-coil region" evidence="1">
    <location>
        <begin position="269"/>
        <end position="354"/>
    </location>
</feature>
<evidence type="ECO:0000313" key="3">
    <source>
        <dbReference type="Proteomes" id="UP000789901"/>
    </source>
</evidence>
<comment type="caution">
    <text evidence="2">The sequence shown here is derived from an EMBL/GenBank/DDBJ whole genome shotgun (WGS) entry which is preliminary data.</text>
</comment>
<organism evidence="2 3">
    <name type="scientific">Gigaspora margarita</name>
    <dbReference type="NCBI Taxonomy" id="4874"/>
    <lineage>
        <taxon>Eukaryota</taxon>
        <taxon>Fungi</taxon>
        <taxon>Fungi incertae sedis</taxon>
        <taxon>Mucoromycota</taxon>
        <taxon>Glomeromycotina</taxon>
        <taxon>Glomeromycetes</taxon>
        <taxon>Diversisporales</taxon>
        <taxon>Gigasporaceae</taxon>
        <taxon>Gigaspora</taxon>
    </lineage>
</organism>
<dbReference type="Proteomes" id="UP000789901">
    <property type="component" value="Unassembled WGS sequence"/>
</dbReference>
<keyword evidence="3" id="KW-1185">Reference proteome</keyword>
<proteinExistence type="predicted"/>
<keyword evidence="1" id="KW-0175">Coiled coil</keyword>
<accession>A0ABM8VXL1</accession>
<name>A0ABM8VXL1_GIGMA</name>
<dbReference type="EMBL" id="CAJVQB010000164">
    <property type="protein sequence ID" value="CAG8472005.1"/>
    <property type="molecule type" value="Genomic_DNA"/>
</dbReference>
<evidence type="ECO:0000256" key="1">
    <source>
        <dbReference type="SAM" id="Coils"/>
    </source>
</evidence>
<sequence length="446" mass="52124">MVGFSKGSACPTCGRSGGDKGYLDLQKLLHKKQAPDADNKLELSEKLEDGTGIFFLLYKLKCLWIYTNRLLCQAPYSGAIKARWTRANYIYDETANDVEELVKKYLKEYTYTDERLRDKVYAEEYLNEVNKVVDEFDEKEPLKSHIFCPTEGDVGKSEDYAFDHFKLIDHKAGVSDADYKLYLERVSRRILSTEVEEVVSRLEDLLDNASDLANASDETIENFIRAMKNVDNNPEMERSSDDTMKNRIKKVISGLDEEIKRRKGTREYAERLGQERQEDRTRREEAQRRLRNIETQLANAADDSTRRRLREQRDELQGEIDNLDRNVAENDRRIDNTQRNLRGLNSNLRDLFDRENGTRIAKTKYGEKGIVETFHHFIIRLEDQKDEAGNILYTTQSKKKFEVDTHNLPAHYLYTHCYYNFRIYGEDFAKVYGVEKMSGSNIYGFE</sequence>
<protein>
    <submittedName>
        <fullName evidence="2">33646_t:CDS:1</fullName>
    </submittedName>
</protein>